<evidence type="ECO:0000313" key="1">
    <source>
        <dbReference type="EnsemblMetazoa" id="PPA40255.1"/>
    </source>
</evidence>
<accession>A0A8R1UVV2</accession>
<sequence length="263" mass="30355">MNDSTIWRMAHETDVFPYYFERTDLPIPRMTGFIQELWNELAQSHGKTLETDSCMDGSTNMNELGVIGKECLTLMEEGSVVTLMEGAYINRAKLQKFKYHSFPIFTAQVRFYEVVEYTTNTTLSLNYFLLFGIPELIAIVITMILFRRIRSKHASSTNPILRNIYGMDMLILLMGITIVAWIYSGSFRGNTVVQTYTSTMKYRFQLDFIIGEENRKNNAYATSTSRVAMLESVCDDQRYIAAIYTMEVVEALNKNKIKCTLRE</sequence>
<evidence type="ECO:0000313" key="2">
    <source>
        <dbReference type="Proteomes" id="UP000005239"/>
    </source>
</evidence>
<name>A0A2A6CCA1_PRIPA</name>
<dbReference type="AlphaFoldDB" id="A0A2A6CCA1"/>
<keyword evidence="2" id="KW-1185">Reference proteome</keyword>
<accession>A0A2A6CCA1</accession>
<dbReference type="Proteomes" id="UP000005239">
    <property type="component" value="Unassembled WGS sequence"/>
</dbReference>
<reference evidence="2" key="1">
    <citation type="journal article" date="2008" name="Nat. Genet.">
        <title>The Pristionchus pacificus genome provides a unique perspective on nematode lifestyle and parasitism.</title>
        <authorList>
            <person name="Dieterich C."/>
            <person name="Clifton S.W."/>
            <person name="Schuster L.N."/>
            <person name="Chinwalla A."/>
            <person name="Delehaunty K."/>
            <person name="Dinkelacker I."/>
            <person name="Fulton L."/>
            <person name="Fulton R."/>
            <person name="Godfrey J."/>
            <person name="Minx P."/>
            <person name="Mitreva M."/>
            <person name="Roeseler W."/>
            <person name="Tian H."/>
            <person name="Witte H."/>
            <person name="Yang S.P."/>
            <person name="Wilson R.K."/>
            <person name="Sommer R.J."/>
        </authorList>
    </citation>
    <scope>NUCLEOTIDE SEQUENCE [LARGE SCALE GENOMIC DNA]</scope>
    <source>
        <strain evidence="2">PS312</strain>
    </source>
</reference>
<reference evidence="1" key="2">
    <citation type="submission" date="2022-06" db="UniProtKB">
        <authorList>
            <consortium name="EnsemblMetazoa"/>
        </authorList>
    </citation>
    <scope>IDENTIFICATION</scope>
    <source>
        <strain evidence="1">PS312</strain>
    </source>
</reference>
<dbReference type="EnsemblMetazoa" id="PPA40255.1">
    <property type="protein sequence ID" value="PPA40255.1"/>
    <property type="gene ID" value="WBGene00278624"/>
</dbReference>
<gene>
    <name evidence="1" type="primary">WBGene00278624</name>
</gene>
<protein>
    <submittedName>
        <fullName evidence="1">Uncharacterized protein</fullName>
    </submittedName>
</protein>
<proteinExistence type="predicted"/>
<organism evidence="1 2">
    <name type="scientific">Pristionchus pacificus</name>
    <name type="common">Parasitic nematode worm</name>
    <dbReference type="NCBI Taxonomy" id="54126"/>
    <lineage>
        <taxon>Eukaryota</taxon>
        <taxon>Metazoa</taxon>
        <taxon>Ecdysozoa</taxon>
        <taxon>Nematoda</taxon>
        <taxon>Chromadorea</taxon>
        <taxon>Rhabditida</taxon>
        <taxon>Rhabditina</taxon>
        <taxon>Diplogasteromorpha</taxon>
        <taxon>Diplogasteroidea</taxon>
        <taxon>Neodiplogasteridae</taxon>
        <taxon>Pristionchus</taxon>
    </lineage>
</organism>